<dbReference type="PANTHER" id="PTHR43155">
    <property type="entry name" value="CYCLIC DI-GMP PHOSPHODIESTERASE PA4108-RELATED"/>
    <property type="match status" value="1"/>
</dbReference>
<dbReference type="PROSITE" id="PS51832">
    <property type="entry name" value="HD_GYP"/>
    <property type="match status" value="1"/>
</dbReference>
<dbReference type="Pfam" id="PF01966">
    <property type="entry name" value="HD"/>
    <property type="match status" value="1"/>
</dbReference>
<dbReference type="AlphaFoldDB" id="A0A1J5PWI0"/>
<dbReference type="SUPFAM" id="SSF55781">
    <property type="entry name" value="GAF domain-like"/>
    <property type="match status" value="1"/>
</dbReference>
<dbReference type="InterPro" id="IPR029016">
    <property type="entry name" value="GAF-like_dom_sf"/>
</dbReference>
<protein>
    <submittedName>
        <fullName evidence="2">HD domain protein</fullName>
    </submittedName>
</protein>
<accession>A0A1J5PWI0</accession>
<feature type="domain" description="HD-GYP" evidence="1">
    <location>
        <begin position="65"/>
        <end position="152"/>
    </location>
</feature>
<dbReference type="PANTHER" id="PTHR43155:SF2">
    <property type="entry name" value="CYCLIC DI-GMP PHOSPHODIESTERASE PA4108"/>
    <property type="match status" value="1"/>
</dbReference>
<dbReference type="InterPro" id="IPR037522">
    <property type="entry name" value="HD_GYP_dom"/>
</dbReference>
<comment type="caution">
    <text evidence="2">The sequence shown here is derived from an EMBL/GenBank/DDBJ whole genome shotgun (WGS) entry which is preliminary data.</text>
</comment>
<dbReference type="Gene3D" id="3.30.450.40">
    <property type="match status" value="1"/>
</dbReference>
<dbReference type="CDD" id="cd00077">
    <property type="entry name" value="HDc"/>
    <property type="match status" value="1"/>
</dbReference>
<reference evidence="2" key="1">
    <citation type="submission" date="2016-10" db="EMBL/GenBank/DDBJ databases">
        <title>Sequence of Gallionella enrichment culture.</title>
        <authorList>
            <person name="Poehlein A."/>
            <person name="Muehling M."/>
            <person name="Daniel R."/>
        </authorList>
    </citation>
    <scope>NUCLEOTIDE SEQUENCE</scope>
</reference>
<sequence length="152" mass="15757">MPVSHAAIPLMVDNAIFGAIAVASADPDAFASGEVAHLAEFADMLGSVLNAWQARHGPHAVCQTLQPDLTHTVQALATAAEFHDPYTASHQRHVAALSVAIAQEMNLSANEIEGLRFAALLHDIGKIAVPLVGELQAAGFGFPFGVCAKAGV</sequence>
<dbReference type="EMBL" id="MLJW01004597">
    <property type="protein sequence ID" value="OIQ69667.1"/>
    <property type="molecule type" value="Genomic_DNA"/>
</dbReference>
<dbReference type="InterPro" id="IPR003607">
    <property type="entry name" value="HD/PDEase_dom"/>
</dbReference>
<dbReference type="SUPFAM" id="SSF109604">
    <property type="entry name" value="HD-domain/PDEase-like"/>
    <property type="match status" value="1"/>
</dbReference>
<name>A0A1J5PWI0_9ZZZZ</name>
<dbReference type="InterPro" id="IPR006674">
    <property type="entry name" value="HD_domain"/>
</dbReference>
<evidence type="ECO:0000313" key="2">
    <source>
        <dbReference type="EMBL" id="OIQ69667.1"/>
    </source>
</evidence>
<evidence type="ECO:0000259" key="1">
    <source>
        <dbReference type="PROSITE" id="PS51832"/>
    </source>
</evidence>
<gene>
    <name evidence="2" type="ORF">GALL_487290</name>
</gene>
<proteinExistence type="predicted"/>
<dbReference type="Gene3D" id="1.10.3210.10">
    <property type="entry name" value="Hypothetical protein af1432"/>
    <property type="match status" value="1"/>
</dbReference>
<organism evidence="2">
    <name type="scientific">mine drainage metagenome</name>
    <dbReference type="NCBI Taxonomy" id="410659"/>
    <lineage>
        <taxon>unclassified sequences</taxon>
        <taxon>metagenomes</taxon>
        <taxon>ecological metagenomes</taxon>
    </lineage>
</organism>